<dbReference type="EMBL" id="MU806171">
    <property type="protein sequence ID" value="KAJ3838646.1"/>
    <property type="molecule type" value="Genomic_DNA"/>
</dbReference>
<dbReference type="Pfam" id="PF00651">
    <property type="entry name" value="BTB"/>
    <property type="match status" value="1"/>
</dbReference>
<sequence>MKGQKDEDFWFYDGSIVVQAQDTLFRVHQTVLANSSDIFSTLFSLPRSDNDTQDYIEGCPTVKVQDNAKEFSDLLRALYNPSHFDDFPSDSVLEDILDFIQGILRLSSKYMIQSLRRKCIALFTRTLPATLEEYDSRSSRGKSTSKRLKSDVVMRAIRLAQETNVTIVLPFAYYCIARLPSRRILEDNPNDIPWQQKTICLVGRERLRYAEMSLSHSFLLGFQPAPTCSSLLCSMSRSPHTEWHLMEASRHPHPLRPYSRWGALNVCTECVANAKKQHITGRQEVWKCLPAFFELGTWEELRTVCEY</sequence>
<dbReference type="InterPro" id="IPR011333">
    <property type="entry name" value="SKP1/BTB/POZ_sf"/>
</dbReference>
<feature type="domain" description="BTB" evidence="1">
    <location>
        <begin position="12"/>
        <end position="80"/>
    </location>
</feature>
<name>A0AA38P9I4_9AGAR</name>
<accession>A0AA38P9I4</accession>
<dbReference type="AlphaFoldDB" id="A0AA38P9I4"/>
<dbReference type="Gene3D" id="3.30.710.10">
    <property type="entry name" value="Potassium Channel Kv1.1, Chain A"/>
    <property type="match status" value="1"/>
</dbReference>
<gene>
    <name evidence="2" type="ORF">F5878DRAFT_537088</name>
</gene>
<comment type="caution">
    <text evidence="2">The sequence shown here is derived from an EMBL/GenBank/DDBJ whole genome shotgun (WGS) entry which is preliminary data.</text>
</comment>
<protein>
    <recommendedName>
        <fullName evidence="1">BTB domain-containing protein</fullName>
    </recommendedName>
</protein>
<reference evidence="2" key="1">
    <citation type="submission" date="2022-08" db="EMBL/GenBank/DDBJ databases">
        <authorList>
            <consortium name="DOE Joint Genome Institute"/>
            <person name="Min B."/>
            <person name="Riley R."/>
            <person name="Sierra-Patev S."/>
            <person name="Naranjo-Ortiz M."/>
            <person name="Looney B."/>
            <person name="Konkel Z."/>
            <person name="Slot J.C."/>
            <person name="Sakamoto Y."/>
            <person name="Steenwyk J.L."/>
            <person name="Rokas A."/>
            <person name="Carro J."/>
            <person name="Camarero S."/>
            <person name="Ferreira P."/>
            <person name="Molpeceres G."/>
            <person name="Ruiz-Duenas F.J."/>
            <person name="Serrano A."/>
            <person name="Henrissat B."/>
            <person name="Drula E."/>
            <person name="Hughes K.W."/>
            <person name="Mata J.L."/>
            <person name="Ishikawa N.K."/>
            <person name="Vargas-Isla R."/>
            <person name="Ushijima S."/>
            <person name="Smith C.A."/>
            <person name="Ahrendt S."/>
            <person name="Andreopoulos W."/>
            <person name="He G."/>
            <person name="Labutti K."/>
            <person name="Lipzen A."/>
            <person name="Ng V."/>
            <person name="Sandor L."/>
            <person name="Barry K."/>
            <person name="Martinez A.T."/>
            <person name="Xiao Y."/>
            <person name="Gibbons J.G."/>
            <person name="Terashima K."/>
            <person name="Hibbett D.S."/>
            <person name="Grigoriev I.V."/>
        </authorList>
    </citation>
    <scope>NUCLEOTIDE SEQUENCE</scope>
    <source>
        <strain evidence="2">TFB9207</strain>
    </source>
</reference>
<evidence type="ECO:0000313" key="3">
    <source>
        <dbReference type="Proteomes" id="UP001163846"/>
    </source>
</evidence>
<evidence type="ECO:0000313" key="2">
    <source>
        <dbReference type="EMBL" id="KAJ3838646.1"/>
    </source>
</evidence>
<dbReference type="PROSITE" id="PS50097">
    <property type="entry name" value="BTB"/>
    <property type="match status" value="1"/>
</dbReference>
<dbReference type="InterPro" id="IPR000210">
    <property type="entry name" value="BTB/POZ_dom"/>
</dbReference>
<proteinExistence type="predicted"/>
<dbReference type="SMART" id="SM00225">
    <property type="entry name" value="BTB"/>
    <property type="match status" value="1"/>
</dbReference>
<keyword evidence="3" id="KW-1185">Reference proteome</keyword>
<organism evidence="2 3">
    <name type="scientific">Lentinula raphanica</name>
    <dbReference type="NCBI Taxonomy" id="153919"/>
    <lineage>
        <taxon>Eukaryota</taxon>
        <taxon>Fungi</taxon>
        <taxon>Dikarya</taxon>
        <taxon>Basidiomycota</taxon>
        <taxon>Agaricomycotina</taxon>
        <taxon>Agaricomycetes</taxon>
        <taxon>Agaricomycetidae</taxon>
        <taxon>Agaricales</taxon>
        <taxon>Marasmiineae</taxon>
        <taxon>Omphalotaceae</taxon>
        <taxon>Lentinula</taxon>
    </lineage>
</organism>
<evidence type="ECO:0000259" key="1">
    <source>
        <dbReference type="PROSITE" id="PS50097"/>
    </source>
</evidence>
<dbReference type="Proteomes" id="UP001163846">
    <property type="component" value="Unassembled WGS sequence"/>
</dbReference>
<dbReference type="SUPFAM" id="SSF54695">
    <property type="entry name" value="POZ domain"/>
    <property type="match status" value="1"/>
</dbReference>